<evidence type="ECO:0000313" key="2">
    <source>
        <dbReference type="EMBL" id="VEN54411.1"/>
    </source>
</evidence>
<dbReference type="Pfam" id="PF25273">
    <property type="entry name" value="DUF7869"/>
    <property type="match status" value="1"/>
</dbReference>
<organism evidence="2 3">
    <name type="scientific">Callosobruchus maculatus</name>
    <name type="common">Southern cowpea weevil</name>
    <name type="synonym">Pulse bruchid</name>
    <dbReference type="NCBI Taxonomy" id="64391"/>
    <lineage>
        <taxon>Eukaryota</taxon>
        <taxon>Metazoa</taxon>
        <taxon>Ecdysozoa</taxon>
        <taxon>Arthropoda</taxon>
        <taxon>Hexapoda</taxon>
        <taxon>Insecta</taxon>
        <taxon>Pterygota</taxon>
        <taxon>Neoptera</taxon>
        <taxon>Endopterygota</taxon>
        <taxon>Coleoptera</taxon>
        <taxon>Polyphaga</taxon>
        <taxon>Cucujiformia</taxon>
        <taxon>Chrysomeloidea</taxon>
        <taxon>Chrysomelidae</taxon>
        <taxon>Bruchinae</taxon>
        <taxon>Bruchini</taxon>
        <taxon>Callosobruchus</taxon>
    </lineage>
</organism>
<keyword evidence="3" id="KW-1185">Reference proteome</keyword>
<dbReference type="OrthoDB" id="8045193at2759"/>
<sequence>MDMRGRHVPANKIPDHVRDRVRSHIRSFPVYESHYSRNTTSKQFLGSELSIEKMYCLYKEKCSEEDISKSEIVKSWLYRHIFKTEFNLSFKVPSVDTCDQCDTFKIKIQECSDENEKLQLSQDHNDHLRDAENRYSEKRKDKERREKTKVIVLDLQKCLPTPYLSNSRAFYFLKLWTLNLTIYDATDKKSYCFVWDESQAGRGGHEIASVILKWVEGFLIDTDTETLIIWSDNCPSQNRNIMMLVNYFYLLQIKCPSLKRIIHKFLLRGHTHMEADHIHALIERVIKKQPTMKICTPWDWQQLIRSTGATVIEMQLSDFKNYESLYSGSGSPLIHKKQTVDKEVFLISSAVWLEIRREDPGVLYYKTEILQDDYKMVNMNRSPRRMIGLPLELHPLRTTSKNISIKKYNHLITLLQWVPVQFHDFYKNMTVGAQQGDDDDDD</sequence>
<dbReference type="PANTHER" id="PTHR10773:SF19">
    <property type="match status" value="1"/>
</dbReference>
<dbReference type="Proteomes" id="UP000410492">
    <property type="component" value="Unassembled WGS sequence"/>
</dbReference>
<accession>A0A653D2L5</accession>
<proteinExistence type="predicted"/>
<reference evidence="2 3" key="1">
    <citation type="submission" date="2019-01" db="EMBL/GenBank/DDBJ databases">
        <authorList>
            <person name="Sayadi A."/>
        </authorList>
    </citation>
    <scope>NUCLEOTIDE SEQUENCE [LARGE SCALE GENOMIC DNA]</scope>
</reference>
<evidence type="ECO:0000313" key="3">
    <source>
        <dbReference type="Proteomes" id="UP000410492"/>
    </source>
</evidence>
<evidence type="ECO:0000259" key="1">
    <source>
        <dbReference type="Pfam" id="PF25273"/>
    </source>
</evidence>
<dbReference type="EMBL" id="CAACVG010009870">
    <property type="protein sequence ID" value="VEN54411.1"/>
    <property type="molecule type" value="Genomic_DNA"/>
</dbReference>
<feature type="domain" description="DUF7869" evidence="1">
    <location>
        <begin position="225"/>
        <end position="307"/>
    </location>
</feature>
<dbReference type="PANTHER" id="PTHR10773">
    <property type="entry name" value="DNA-DIRECTED RNA POLYMERASES I, II, AND III SUBUNIT RPABC2"/>
    <property type="match status" value="1"/>
</dbReference>
<gene>
    <name evidence="2" type="ORF">CALMAC_LOCUS13892</name>
</gene>
<name>A0A653D2L5_CALMS</name>
<dbReference type="AlphaFoldDB" id="A0A653D2L5"/>
<dbReference type="InterPro" id="IPR057191">
    <property type="entry name" value="DUF7869"/>
</dbReference>
<protein>
    <recommendedName>
        <fullName evidence="1">DUF7869 domain-containing protein</fullName>
    </recommendedName>
</protein>